<keyword evidence="1" id="KW-0805">Transcription regulation</keyword>
<dbReference type="PANTHER" id="PTHR44688">
    <property type="entry name" value="DNA-BINDING TRANSCRIPTIONAL ACTIVATOR DEVR_DOSR"/>
    <property type="match status" value="1"/>
</dbReference>
<comment type="caution">
    <text evidence="6">The sequence shown here is derived from an EMBL/GenBank/DDBJ whole genome shotgun (WGS) entry which is preliminary data.</text>
</comment>
<dbReference type="SUPFAM" id="SSF46894">
    <property type="entry name" value="C-terminal effector domain of the bipartite response regulators"/>
    <property type="match status" value="1"/>
</dbReference>
<dbReference type="Pfam" id="PF00196">
    <property type="entry name" value="GerE"/>
    <property type="match status" value="1"/>
</dbReference>
<evidence type="ECO:0000313" key="6">
    <source>
        <dbReference type="EMBL" id="MDQ0424964.1"/>
    </source>
</evidence>
<dbReference type="InterPro" id="IPR036388">
    <property type="entry name" value="WH-like_DNA-bd_sf"/>
</dbReference>
<dbReference type="PRINTS" id="PR00038">
    <property type="entry name" value="HTHLUXR"/>
</dbReference>
<dbReference type="PROSITE" id="PS50043">
    <property type="entry name" value="HTH_LUXR_2"/>
    <property type="match status" value="1"/>
</dbReference>
<dbReference type="Proteomes" id="UP001240250">
    <property type="component" value="Unassembled WGS sequence"/>
</dbReference>
<dbReference type="CDD" id="cd06170">
    <property type="entry name" value="LuxR_C_like"/>
    <property type="match status" value="1"/>
</dbReference>
<evidence type="ECO:0000313" key="7">
    <source>
        <dbReference type="Proteomes" id="UP001240250"/>
    </source>
</evidence>
<dbReference type="SMART" id="SM00421">
    <property type="entry name" value="HTH_LUXR"/>
    <property type="match status" value="1"/>
</dbReference>
<keyword evidence="7" id="KW-1185">Reference proteome</keyword>
<evidence type="ECO:0000256" key="4">
    <source>
        <dbReference type="SAM" id="MobiDB-lite"/>
    </source>
</evidence>
<keyword evidence="3" id="KW-0804">Transcription</keyword>
<protein>
    <submittedName>
        <fullName evidence="6">DNA-binding NarL/FixJ family response regulator</fullName>
    </submittedName>
</protein>
<dbReference type="Gene3D" id="1.10.10.10">
    <property type="entry name" value="Winged helix-like DNA-binding domain superfamily/Winged helix DNA-binding domain"/>
    <property type="match status" value="1"/>
</dbReference>
<organism evidence="6 7">
    <name type="scientific">Cellulomonas iranensis</name>
    <dbReference type="NCBI Taxonomy" id="76862"/>
    <lineage>
        <taxon>Bacteria</taxon>
        <taxon>Bacillati</taxon>
        <taxon>Actinomycetota</taxon>
        <taxon>Actinomycetes</taxon>
        <taxon>Micrococcales</taxon>
        <taxon>Cellulomonadaceae</taxon>
        <taxon>Cellulomonas</taxon>
    </lineage>
</organism>
<dbReference type="EMBL" id="JAUSVM010000001">
    <property type="protein sequence ID" value="MDQ0424964.1"/>
    <property type="molecule type" value="Genomic_DNA"/>
</dbReference>
<gene>
    <name evidence="6" type="ORF">JO380_001345</name>
</gene>
<feature type="domain" description="HTH luxR-type" evidence="5">
    <location>
        <begin position="136"/>
        <end position="201"/>
    </location>
</feature>
<dbReference type="PANTHER" id="PTHR44688:SF16">
    <property type="entry name" value="DNA-BINDING TRANSCRIPTIONAL ACTIVATOR DEVR_DOSR"/>
    <property type="match status" value="1"/>
</dbReference>
<sequence length="230" mass="23923">MGARGGDVTVVAPPGATLGAAVSAALSERGWHVHDVRVARATRELLRTGVVLLLEDDTGRPTVHVPPRLALHACVVVASARSAHELRDLLRRGAGVLDQDVPLLVLVPAIERRLGPPPHAPPAALVDAALARRQAEAVGLARLTATERAVLTLLVAGVGPDRIGALRHLSMNTVRSHIRAILGKLGARSQLEAVAVAHRSARDVAGTAPDFTDPDLTNPGEAAARRGGPQ</sequence>
<reference evidence="6 7" key="1">
    <citation type="submission" date="2023-07" db="EMBL/GenBank/DDBJ databases">
        <title>Sequencing the genomes of 1000 actinobacteria strains.</title>
        <authorList>
            <person name="Klenk H.-P."/>
        </authorList>
    </citation>
    <scope>NUCLEOTIDE SEQUENCE [LARGE SCALE GENOMIC DNA]</scope>
    <source>
        <strain evidence="6 7">DSM 14785</strain>
    </source>
</reference>
<evidence type="ECO:0000256" key="2">
    <source>
        <dbReference type="ARBA" id="ARBA00023125"/>
    </source>
</evidence>
<keyword evidence="2 6" id="KW-0238">DNA-binding</keyword>
<name>A0ABU0GHW8_9CELL</name>
<proteinExistence type="predicted"/>
<dbReference type="RefSeq" id="WP_070320214.1">
    <property type="nucleotide sequence ID" value="NZ_CP194061.1"/>
</dbReference>
<dbReference type="InterPro" id="IPR000792">
    <property type="entry name" value="Tscrpt_reg_LuxR_C"/>
</dbReference>
<evidence type="ECO:0000256" key="1">
    <source>
        <dbReference type="ARBA" id="ARBA00023015"/>
    </source>
</evidence>
<accession>A0ABU0GHW8</accession>
<evidence type="ECO:0000256" key="3">
    <source>
        <dbReference type="ARBA" id="ARBA00023163"/>
    </source>
</evidence>
<dbReference type="InterPro" id="IPR016032">
    <property type="entry name" value="Sig_transdc_resp-reg_C-effctor"/>
</dbReference>
<dbReference type="GO" id="GO:0003677">
    <property type="term" value="F:DNA binding"/>
    <property type="evidence" value="ECO:0007669"/>
    <property type="project" value="UniProtKB-KW"/>
</dbReference>
<feature type="region of interest" description="Disordered" evidence="4">
    <location>
        <begin position="205"/>
        <end position="230"/>
    </location>
</feature>
<evidence type="ECO:0000259" key="5">
    <source>
        <dbReference type="PROSITE" id="PS50043"/>
    </source>
</evidence>